<dbReference type="NCBIfam" id="TIGR01048">
    <property type="entry name" value="lysA"/>
    <property type="match status" value="1"/>
</dbReference>
<keyword evidence="3" id="KW-0663">Pyridoxal phosphate</keyword>
<dbReference type="PANTHER" id="PTHR43727:SF2">
    <property type="entry name" value="GROUP IV DECARBOXYLASE"/>
    <property type="match status" value="1"/>
</dbReference>
<sequence length="415" mass="46103">MPLDRTDGILSLDSVRLDHIADRFGTPTYVYSWNDIEDRYRDLEQALAETRHRICYSVKANSNLSILHQLSKLGANFDVVSGGELERLMVVGIPLSLAIFSGVGKSVVEIDFALKAGIGCFNMESTAELKRIDARANLLGKRAPVSVRLNPDVDADTHPYISTGLRKNKFGVAETEAIEMCRHAHKSQNLEFLGLGCHIGSQINQTAPFVEALEHLIKLTHQLSDEGIEVAQLDLGGGLGIRYADEEELDVTSYAAAISEPLKDLDVELLIEPGRYLVAEAGLLLTRVEYLKPSRVEGQPNYAVVDAAMNDLIRPALYQAYHRVVSVGSDVQDSCRWDIVGPICESGDFLALQRDLDLSEDSLLAILSTGAYGFVQSSNYNTRTRSAEVMIRDNDMWLVRDRESIDDLLRHERVW</sequence>
<dbReference type="InterPro" id="IPR029066">
    <property type="entry name" value="PLP-binding_barrel"/>
</dbReference>
<evidence type="ECO:0008006" key="8">
    <source>
        <dbReference type="Google" id="ProtNLM"/>
    </source>
</evidence>
<dbReference type="Gene3D" id="2.40.37.10">
    <property type="entry name" value="Lyase, Ornithine Decarboxylase, Chain A, domain 1"/>
    <property type="match status" value="1"/>
</dbReference>
<evidence type="ECO:0000259" key="5">
    <source>
        <dbReference type="Pfam" id="PF00278"/>
    </source>
</evidence>
<name>A0A381P6N9_9ZZZZ</name>
<dbReference type="PANTHER" id="PTHR43727">
    <property type="entry name" value="DIAMINOPIMELATE DECARBOXYLASE"/>
    <property type="match status" value="1"/>
</dbReference>
<evidence type="ECO:0000256" key="2">
    <source>
        <dbReference type="ARBA" id="ARBA00022793"/>
    </source>
</evidence>
<dbReference type="PRINTS" id="PR01179">
    <property type="entry name" value="ODADCRBXLASE"/>
</dbReference>
<evidence type="ECO:0000256" key="3">
    <source>
        <dbReference type="ARBA" id="ARBA00022898"/>
    </source>
</evidence>
<evidence type="ECO:0000256" key="4">
    <source>
        <dbReference type="ARBA" id="ARBA00023239"/>
    </source>
</evidence>
<dbReference type="InterPro" id="IPR022643">
    <property type="entry name" value="De-COase2_C"/>
</dbReference>
<dbReference type="Gene3D" id="3.20.20.10">
    <property type="entry name" value="Alanine racemase"/>
    <property type="match status" value="1"/>
</dbReference>
<dbReference type="InterPro" id="IPR009006">
    <property type="entry name" value="Ala_racemase/Decarboxylase_C"/>
</dbReference>
<feature type="domain" description="Orn/DAP/Arg decarboxylase 2 N-terminal" evidence="6">
    <location>
        <begin position="35"/>
        <end position="279"/>
    </location>
</feature>
<dbReference type="GO" id="GO:0009089">
    <property type="term" value="P:lysine biosynthetic process via diaminopimelate"/>
    <property type="evidence" value="ECO:0007669"/>
    <property type="project" value="InterPro"/>
</dbReference>
<dbReference type="Pfam" id="PF02784">
    <property type="entry name" value="Orn_Arg_deC_N"/>
    <property type="match status" value="1"/>
</dbReference>
<dbReference type="SUPFAM" id="SSF51419">
    <property type="entry name" value="PLP-binding barrel"/>
    <property type="match status" value="1"/>
</dbReference>
<evidence type="ECO:0000256" key="1">
    <source>
        <dbReference type="ARBA" id="ARBA00001933"/>
    </source>
</evidence>
<dbReference type="HAMAP" id="MF_02120">
    <property type="entry name" value="LysA"/>
    <property type="match status" value="1"/>
</dbReference>
<dbReference type="InterPro" id="IPR000183">
    <property type="entry name" value="Orn/DAP/Arg_de-COase"/>
</dbReference>
<evidence type="ECO:0000259" key="6">
    <source>
        <dbReference type="Pfam" id="PF02784"/>
    </source>
</evidence>
<reference evidence="7" key="1">
    <citation type="submission" date="2018-05" db="EMBL/GenBank/DDBJ databases">
        <authorList>
            <person name="Lanie J.A."/>
            <person name="Ng W.-L."/>
            <person name="Kazmierczak K.M."/>
            <person name="Andrzejewski T.M."/>
            <person name="Davidsen T.M."/>
            <person name="Wayne K.J."/>
            <person name="Tettelin H."/>
            <person name="Glass J.I."/>
            <person name="Rusch D."/>
            <person name="Podicherti R."/>
            <person name="Tsui H.-C.T."/>
            <person name="Winkler M.E."/>
        </authorList>
    </citation>
    <scope>NUCLEOTIDE SEQUENCE</scope>
</reference>
<evidence type="ECO:0000313" key="7">
    <source>
        <dbReference type="EMBL" id="SUZ61293.1"/>
    </source>
</evidence>
<dbReference type="SUPFAM" id="SSF50621">
    <property type="entry name" value="Alanine racemase C-terminal domain-like"/>
    <property type="match status" value="1"/>
</dbReference>
<keyword evidence="2" id="KW-0210">Decarboxylase</keyword>
<protein>
    <recommendedName>
        <fullName evidence="8">Diaminopimelate decarboxylase</fullName>
    </recommendedName>
</protein>
<dbReference type="InterPro" id="IPR002986">
    <property type="entry name" value="DAP_deCOOHase_LysA"/>
</dbReference>
<gene>
    <name evidence="7" type="ORF">METZ01_LOCUS14147</name>
</gene>
<keyword evidence="4" id="KW-0456">Lyase</keyword>
<dbReference type="CDD" id="cd06828">
    <property type="entry name" value="PLPDE_III_DapDC"/>
    <property type="match status" value="1"/>
</dbReference>
<proteinExistence type="inferred from homology"/>
<comment type="cofactor">
    <cofactor evidence="1">
        <name>pyridoxal 5'-phosphate</name>
        <dbReference type="ChEBI" id="CHEBI:597326"/>
    </cofactor>
</comment>
<organism evidence="7">
    <name type="scientific">marine metagenome</name>
    <dbReference type="NCBI Taxonomy" id="408172"/>
    <lineage>
        <taxon>unclassified sequences</taxon>
        <taxon>metagenomes</taxon>
        <taxon>ecological metagenomes</taxon>
    </lineage>
</organism>
<dbReference type="InterPro" id="IPR022644">
    <property type="entry name" value="De-COase2_N"/>
</dbReference>
<dbReference type="Pfam" id="PF00278">
    <property type="entry name" value="Orn_DAP_Arg_deC"/>
    <property type="match status" value="1"/>
</dbReference>
<dbReference type="FunFam" id="3.20.20.10:FF:000003">
    <property type="entry name" value="Diaminopimelate decarboxylase"/>
    <property type="match status" value="1"/>
</dbReference>
<dbReference type="GO" id="GO:0008836">
    <property type="term" value="F:diaminopimelate decarboxylase activity"/>
    <property type="evidence" value="ECO:0007669"/>
    <property type="project" value="InterPro"/>
</dbReference>
<accession>A0A381P6N9</accession>
<feature type="domain" description="Orn/DAP/Arg decarboxylase 2 C-terminal" evidence="5">
    <location>
        <begin position="29"/>
        <end position="370"/>
    </location>
</feature>
<dbReference type="EMBL" id="UINC01000793">
    <property type="protein sequence ID" value="SUZ61293.1"/>
    <property type="molecule type" value="Genomic_DNA"/>
</dbReference>
<dbReference type="PRINTS" id="PR01181">
    <property type="entry name" value="DAPDCRBXLASE"/>
</dbReference>
<dbReference type="AlphaFoldDB" id="A0A381P6N9"/>